<sequence>MNGNSYLTRKTFFWIMGILIMVITTVMGYTIGKVDKVEENFNHNFTTVTNEISAMKVDIGWIKDYMSRDI</sequence>
<protein>
    <submittedName>
        <fullName evidence="2">Uncharacterized protein</fullName>
    </submittedName>
</protein>
<accession>A0A0F9FBM1</accession>
<dbReference type="AlphaFoldDB" id="A0A0F9FBM1"/>
<name>A0A0F9FBM1_9ZZZZ</name>
<proteinExistence type="predicted"/>
<comment type="caution">
    <text evidence="2">The sequence shown here is derived from an EMBL/GenBank/DDBJ whole genome shotgun (WGS) entry which is preliminary data.</text>
</comment>
<keyword evidence="1" id="KW-0472">Membrane</keyword>
<reference evidence="2" key="1">
    <citation type="journal article" date="2015" name="Nature">
        <title>Complex archaea that bridge the gap between prokaryotes and eukaryotes.</title>
        <authorList>
            <person name="Spang A."/>
            <person name="Saw J.H."/>
            <person name="Jorgensen S.L."/>
            <person name="Zaremba-Niedzwiedzka K."/>
            <person name="Martijn J."/>
            <person name="Lind A.E."/>
            <person name="van Eijk R."/>
            <person name="Schleper C."/>
            <person name="Guy L."/>
            <person name="Ettema T.J."/>
        </authorList>
    </citation>
    <scope>NUCLEOTIDE SEQUENCE</scope>
</reference>
<keyword evidence="1" id="KW-1133">Transmembrane helix</keyword>
<evidence type="ECO:0000256" key="1">
    <source>
        <dbReference type="SAM" id="Phobius"/>
    </source>
</evidence>
<dbReference type="EMBL" id="LAZR01031099">
    <property type="protein sequence ID" value="KKL54725.1"/>
    <property type="molecule type" value="Genomic_DNA"/>
</dbReference>
<evidence type="ECO:0000313" key="2">
    <source>
        <dbReference type="EMBL" id="KKL54725.1"/>
    </source>
</evidence>
<feature type="transmembrane region" description="Helical" evidence="1">
    <location>
        <begin position="12"/>
        <end position="31"/>
    </location>
</feature>
<organism evidence="2">
    <name type="scientific">marine sediment metagenome</name>
    <dbReference type="NCBI Taxonomy" id="412755"/>
    <lineage>
        <taxon>unclassified sequences</taxon>
        <taxon>metagenomes</taxon>
        <taxon>ecological metagenomes</taxon>
    </lineage>
</organism>
<keyword evidence="1" id="KW-0812">Transmembrane</keyword>
<gene>
    <name evidence="2" type="ORF">LCGC14_2262530</name>
</gene>